<protein>
    <submittedName>
        <fullName evidence="1">Uncharacterized protein</fullName>
    </submittedName>
</protein>
<gene>
    <name evidence="1" type="ORF">AVEN_229945_1</name>
</gene>
<evidence type="ECO:0000313" key="1">
    <source>
        <dbReference type="EMBL" id="GBL96502.1"/>
    </source>
</evidence>
<dbReference type="AlphaFoldDB" id="A0A4Y2BWE4"/>
<dbReference type="OrthoDB" id="6378238at2759"/>
<sequence>MQSMNPISTSRHCIKPIYIHPSLQTCSQVFLRVDSVKPPLPPPYTGPHPIISRKEKSFVLKINDKNITVSLGRIKPAYVLSESSDTLLSTPTPTHKPEDELNFNLQMNLILSNQ</sequence>
<evidence type="ECO:0000313" key="2">
    <source>
        <dbReference type="Proteomes" id="UP000499080"/>
    </source>
</evidence>
<keyword evidence="2" id="KW-1185">Reference proteome</keyword>
<dbReference type="PANTHER" id="PTHR38681">
    <property type="entry name" value="RETROVIRUS-RELATED POL POLYPROTEIN FROM TRANSPOSON 412-LIKE PROTEIN-RELATED"/>
    <property type="match status" value="1"/>
</dbReference>
<proteinExistence type="predicted"/>
<comment type="caution">
    <text evidence="1">The sequence shown here is derived from an EMBL/GenBank/DDBJ whole genome shotgun (WGS) entry which is preliminary data.</text>
</comment>
<accession>A0A4Y2BWE4</accession>
<dbReference type="EMBL" id="BGPR01000121">
    <property type="protein sequence ID" value="GBL96502.1"/>
    <property type="molecule type" value="Genomic_DNA"/>
</dbReference>
<dbReference type="PANTHER" id="PTHR38681:SF1">
    <property type="entry name" value="RETROVIRUS-RELATED POL POLYPROTEIN FROM TRANSPOSON 412-LIKE PROTEIN"/>
    <property type="match status" value="1"/>
</dbReference>
<name>A0A4Y2BWE4_ARAVE</name>
<organism evidence="1 2">
    <name type="scientific">Araneus ventricosus</name>
    <name type="common">Orbweaver spider</name>
    <name type="synonym">Epeira ventricosa</name>
    <dbReference type="NCBI Taxonomy" id="182803"/>
    <lineage>
        <taxon>Eukaryota</taxon>
        <taxon>Metazoa</taxon>
        <taxon>Ecdysozoa</taxon>
        <taxon>Arthropoda</taxon>
        <taxon>Chelicerata</taxon>
        <taxon>Arachnida</taxon>
        <taxon>Araneae</taxon>
        <taxon>Araneomorphae</taxon>
        <taxon>Entelegynae</taxon>
        <taxon>Araneoidea</taxon>
        <taxon>Araneidae</taxon>
        <taxon>Araneus</taxon>
    </lineage>
</organism>
<dbReference type="Proteomes" id="UP000499080">
    <property type="component" value="Unassembled WGS sequence"/>
</dbReference>
<reference evidence="1 2" key="1">
    <citation type="journal article" date="2019" name="Sci. Rep.">
        <title>Orb-weaving spider Araneus ventricosus genome elucidates the spidroin gene catalogue.</title>
        <authorList>
            <person name="Kono N."/>
            <person name="Nakamura H."/>
            <person name="Ohtoshi R."/>
            <person name="Moran D.A.P."/>
            <person name="Shinohara A."/>
            <person name="Yoshida Y."/>
            <person name="Fujiwara M."/>
            <person name="Mori M."/>
            <person name="Tomita M."/>
            <person name="Arakawa K."/>
        </authorList>
    </citation>
    <scope>NUCLEOTIDE SEQUENCE [LARGE SCALE GENOMIC DNA]</scope>
</reference>